<dbReference type="PROSITE" id="PS52027">
    <property type="entry name" value="ZF_C2HC_C3H"/>
    <property type="match status" value="2"/>
</dbReference>
<evidence type="ECO:0000313" key="9">
    <source>
        <dbReference type="EMBL" id="KAK0182389.1"/>
    </source>
</evidence>
<dbReference type="InterPro" id="IPR026104">
    <property type="entry name" value="ZNF_C2HC_dom_1C"/>
</dbReference>
<keyword evidence="5" id="KW-0175">Coiled coil</keyword>
<dbReference type="GO" id="GO:0008270">
    <property type="term" value="F:zinc ion binding"/>
    <property type="evidence" value="ECO:0007669"/>
    <property type="project" value="UniProtKB-KW"/>
</dbReference>
<feature type="compositionally biased region" description="Polar residues" evidence="7">
    <location>
        <begin position="297"/>
        <end position="312"/>
    </location>
</feature>
<keyword evidence="3 6" id="KW-0863">Zinc-finger</keyword>
<evidence type="ECO:0000256" key="2">
    <source>
        <dbReference type="ARBA" id="ARBA00022723"/>
    </source>
</evidence>
<evidence type="ECO:0000256" key="6">
    <source>
        <dbReference type="PROSITE-ProRule" id="PRU01371"/>
    </source>
</evidence>
<evidence type="ECO:0000313" key="10">
    <source>
        <dbReference type="Proteomes" id="UP001168972"/>
    </source>
</evidence>
<feature type="compositionally biased region" description="Low complexity" evidence="7">
    <location>
        <begin position="41"/>
        <end position="51"/>
    </location>
</feature>
<feature type="compositionally biased region" description="Low complexity" evidence="7">
    <location>
        <begin position="313"/>
        <end position="324"/>
    </location>
</feature>
<feature type="compositionally biased region" description="Basic and acidic residues" evidence="7">
    <location>
        <begin position="281"/>
        <end position="296"/>
    </location>
</feature>
<keyword evidence="4" id="KW-0862">Zinc</keyword>
<evidence type="ECO:0000256" key="4">
    <source>
        <dbReference type="ARBA" id="ARBA00022833"/>
    </source>
</evidence>
<evidence type="ECO:0000256" key="5">
    <source>
        <dbReference type="ARBA" id="ARBA00023054"/>
    </source>
</evidence>
<organism evidence="9 10">
    <name type="scientific">Microctonus hyperodae</name>
    <name type="common">Parasitoid wasp</name>
    <dbReference type="NCBI Taxonomy" id="165561"/>
    <lineage>
        <taxon>Eukaryota</taxon>
        <taxon>Metazoa</taxon>
        <taxon>Ecdysozoa</taxon>
        <taxon>Arthropoda</taxon>
        <taxon>Hexapoda</taxon>
        <taxon>Insecta</taxon>
        <taxon>Pterygota</taxon>
        <taxon>Neoptera</taxon>
        <taxon>Endopterygota</taxon>
        <taxon>Hymenoptera</taxon>
        <taxon>Apocrita</taxon>
        <taxon>Ichneumonoidea</taxon>
        <taxon>Braconidae</taxon>
        <taxon>Euphorinae</taxon>
        <taxon>Microctonus</taxon>
    </lineage>
</organism>
<feature type="compositionally biased region" description="Polar residues" evidence="7">
    <location>
        <begin position="135"/>
        <end position="149"/>
    </location>
</feature>
<evidence type="ECO:0000256" key="1">
    <source>
        <dbReference type="ARBA" id="ARBA00010843"/>
    </source>
</evidence>
<accession>A0AA39G879</accession>
<sequence length="513" mass="57503">MSTLHTSSRLELLQAWFQQRQLMEKEQKLLQIYDQQQQRAHQAAQRGSAGSNTSNGSECGNGNAVSHQVTTKTTATHAKSNAYGGKVRQMFDERRQTTVKGIDKSYPLEPLENKTRRVNGSIPIKNKNKNSIATRKNVTSKRTSGTETNGGIKKSSIPAVSYHEEVTRETFGPKLIHQDEDIDKFYNVDHVKTYYNRRHQYNHGVVSRDDEKKFGEESKNVHLKNAEKTPSKDNNFNVVKTSTRNISSGSISKNTTGLNSNTMKKIDLSTIPLENGSYPKNENKPPSRRQSTEIRQRSPSSTRPVSTISTIVNDNNFGENINENSPKTEMNTRSKVLTPGNKSTSSSSRSNSSGTINGSTVACKVCGRTFASDRINLHEQICAKTTKKKRKIFDITNQRVSGTEMETYVKKPTKKGQTEKKVKKPEAKSNWRKKHEDFINAIRSAKNTQAHLAAGGKLSDLPPPPPSDTSDYVQCPHCGRKFNQAAADRHIPKCEHMLHNKPNPRAPTKPKRY</sequence>
<feature type="domain" description="C2HC/C3H-type" evidence="8">
    <location>
        <begin position="359"/>
        <end position="388"/>
    </location>
</feature>
<protein>
    <recommendedName>
        <fullName evidence="8">C2HC/C3H-type domain-containing protein</fullName>
    </recommendedName>
</protein>
<reference evidence="9" key="2">
    <citation type="submission" date="2023-03" db="EMBL/GenBank/DDBJ databases">
        <authorList>
            <person name="Inwood S.N."/>
            <person name="Skelly J.G."/>
            <person name="Guhlin J."/>
            <person name="Harrop T.W.R."/>
            <person name="Goldson S.G."/>
            <person name="Dearden P.K."/>
        </authorList>
    </citation>
    <scope>NUCLEOTIDE SEQUENCE</scope>
    <source>
        <strain evidence="9">Lincoln</strain>
        <tissue evidence="9">Whole body</tissue>
    </source>
</reference>
<reference evidence="9" key="1">
    <citation type="journal article" date="2023" name="bioRxiv">
        <title>Scaffold-level genome assemblies of two parasitoid biocontrol wasps reveal the parthenogenesis mechanism and an associated novel virus.</title>
        <authorList>
            <person name="Inwood S."/>
            <person name="Skelly J."/>
            <person name="Guhlin J."/>
            <person name="Harrop T."/>
            <person name="Goldson S."/>
            <person name="Dearden P."/>
        </authorList>
    </citation>
    <scope>NUCLEOTIDE SEQUENCE</scope>
    <source>
        <strain evidence="9">Lincoln</strain>
        <tissue evidence="9">Whole body</tissue>
    </source>
</reference>
<dbReference type="Gene3D" id="3.30.160.60">
    <property type="entry name" value="Classic Zinc Finger"/>
    <property type="match status" value="2"/>
</dbReference>
<dbReference type="PANTHER" id="PTHR14649">
    <property type="entry name" value="ZINC FINGER C2HC DOMAIN-CONTAINING PROTEIN 1C"/>
    <property type="match status" value="1"/>
</dbReference>
<comment type="similarity">
    <text evidence="1">Belongs to the ZC2HC1 family.</text>
</comment>
<gene>
    <name evidence="9" type="ORF">PV327_000534</name>
</gene>
<dbReference type="PANTHER" id="PTHR14649:SF1">
    <property type="entry name" value="ZINC FINGER C2HC DOMAIN-CONTAINING PROTEIN 1C"/>
    <property type="match status" value="1"/>
</dbReference>
<feature type="region of interest" description="Disordered" evidence="7">
    <location>
        <begin position="244"/>
        <end position="263"/>
    </location>
</feature>
<feature type="region of interest" description="Disordered" evidence="7">
    <location>
        <begin position="41"/>
        <end position="81"/>
    </location>
</feature>
<name>A0AA39G879_MICHY</name>
<evidence type="ECO:0000256" key="7">
    <source>
        <dbReference type="SAM" id="MobiDB-lite"/>
    </source>
</evidence>
<evidence type="ECO:0000256" key="3">
    <source>
        <dbReference type="ARBA" id="ARBA00022771"/>
    </source>
</evidence>
<keyword evidence="10" id="KW-1185">Reference proteome</keyword>
<feature type="compositionally biased region" description="Polar residues" evidence="7">
    <location>
        <begin position="52"/>
        <end position="79"/>
    </location>
</feature>
<feature type="compositionally biased region" description="Low complexity" evidence="7">
    <location>
        <begin position="340"/>
        <end position="358"/>
    </location>
</feature>
<dbReference type="Pfam" id="PF13913">
    <property type="entry name" value="zf-C2HC_2"/>
    <property type="match status" value="2"/>
</dbReference>
<dbReference type="InterPro" id="IPR049899">
    <property type="entry name" value="Znf_C2HC_C3H"/>
</dbReference>
<feature type="region of interest" description="Disordered" evidence="7">
    <location>
        <begin position="135"/>
        <end position="154"/>
    </location>
</feature>
<feature type="compositionally biased region" description="Polar residues" evidence="7">
    <location>
        <begin position="325"/>
        <end position="335"/>
    </location>
</feature>
<evidence type="ECO:0000259" key="8">
    <source>
        <dbReference type="PROSITE" id="PS52027"/>
    </source>
</evidence>
<comment type="caution">
    <text evidence="9">The sequence shown here is derived from an EMBL/GenBank/DDBJ whole genome shotgun (WGS) entry which is preliminary data.</text>
</comment>
<keyword evidence="2" id="KW-0479">Metal-binding</keyword>
<dbReference type="EMBL" id="JAQQBR010000001">
    <property type="protein sequence ID" value="KAK0182389.1"/>
    <property type="molecule type" value="Genomic_DNA"/>
</dbReference>
<proteinExistence type="inferred from homology"/>
<dbReference type="AlphaFoldDB" id="A0AA39G879"/>
<feature type="domain" description="C2HC/C3H-type" evidence="8">
    <location>
        <begin position="471"/>
        <end position="500"/>
    </location>
</feature>
<feature type="region of interest" description="Disordered" evidence="7">
    <location>
        <begin position="270"/>
        <end position="358"/>
    </location>
</feature>
<dbReference type="Proteomes" id="UP001168972">
    <property type="component" value="Unassembled WGS sequence"/>
</dbReference>